<evidence type="ECO:0000313" key="8">
    <source>
        <dbReference type="EMBL" id="OIR01745.1"/>
    </source>
</evidence>
<dbReference type="EMBL" id="MLJW01000081">
    <property type="protein sequence ID" value="OIR01745.1"/>
    <property type="molecule type" value="Genomic_DNA"/>
</dbReference>
<keyword evidence="3 4" id="KW-0786">Thiamine pyrophosphate</keyword>
<dbReference type="PROSITE" id="PS00187">
    <property type="entry name" value="TPP_ENZYMES"/>
    <property type="match status" value="1"/>
</dbReference>
<evidence type="ECO:0000256" key="3">
    <source>
        <dbReference type="ARBA" id="ARBA00023052"/>
    </source>
</evidence>
<comment type="caution">
    <text evidence="8">The sequence shown here is derived from an EMBL/GenBank/DDBJ whole genome shotgun (WGS) entry which is preliminary data.</text>
</comment>
<dbReference type="InterPro" id="IPR029061">
    <property type="entry name" value="THDP-binding"/>
</dbReference>
<evidence type="ECO:0000259" key="5">
    <source>
        <dbReference type="Pfam" id="PF00205"/>
    </source>
</evidence>
<dbReference type="GO" id="GO:0009097">
    <property type="term" value="P:isoleucine biosynthetic process"/>
    <property type="evidence" value="ECO:0007669"/>
    <property type="project" value="TreeGrafter"/>
</dbReference>
<dbReference type="PANTHER" id="PTHR18968">
    <property type="entry name" value="THIAMINE PYROPHOSPHATE ENZYMES"/>
    <property type="match status" value="1"/>
</dbReference>
<dbReference type="Pfam" id="PF02776">
    <property type="entry name" value="TPP_enzyme_N"/>
    <property type="match status" value="1"/>
</dbReference>
<dbReference type="EC" id="2.2.1.6" evidence="8"/>
<evidence type="ECO:0000256" key="2">
    <source>
        <dbReference type="ARBA" id="ARBA00007812"/>
    </source>
</evidence>
<evidence type="ECO:0000256" key="4">
    <source>
        <dbReference type="RuleBase" id="RU362132"/>
    </source>
</evidence>
<dbReference type="GO" id="GO:0003984">
    <property type="term" value="F:acetolactate synthase activity"/>
    <property type="evidence" value="ECO:0007669"/>
    <property type="project" value="UniProtKB-EC"/>
</dbReference>
<evidence type="ECO:0000259" key="6">
    <source>
        <dbReference type="Pfam" id="PF02775"/>
    </source>
</evidence>
<dbReference type="SUPFAM" id="SSF52467">
    <property type="entry name" value="DHS-like NAD/FAD-binding domain"/>
    <property type="match status" value="1"/>
</dbReference>
<dbReference type="Gene3D" id="3.40.50.1220">
    <property type="entry name" value="TPP-binding domain"/>
    <property type="match status" value="1"/>
</dbReference>
<dbReference type="GO" id="GO:0030976">
    <property type="term" value="F:thiamine pyrophosphate binding"/>
    <property type="evidence" value="ECO:0007669"/>
    <property type="project" value="InterPro"/>
</dbReference>
<comment type="similarity">
    <text evidence="2 4">Belongs to the TPP enzyme family.</text>
</comment>
<evidence type="ECO:0000259" key="7">
    <source>
        <dbReference type="Pfam" id="PF02776"/>
    </source>
</evidence>
<gene>
    <name evidence="8" type="primary">ilvB_5</name>
    <name evidence="8" type="ORF">GALL_162470</name>
</gene>
<dbReference type="InterPro" id="IPR012000">
    <property type="entry name" value="Thiamin_PyroP_enz_cen_dom"/>
</dbReference>
<feature type="domain" description="Thiamine pyrophosphate enzyme TPP-binding" evidence="6">
    <location>
        <begin position="389"/>
        <end position="536"/>
    </location>
</feature>
<sequence>MRKTGAWLAVHALEQLGIRYTFGIPGVHNTELYDALNNSKQITPILVTHEGGAAFMADALSRVSDGIGTLAIVPAAGFTHAASGIGEALLAGIPMLVIAGGIRSDSGKRYQLHGIDQLELARPLTKAAFRVLNHADVMPTIFAAYQLATAGEPGPVLVELPVNLQLFPGEVGPKLPRWQPAAGAAFGDQSGIARAADLLLQAERPGLFLGWGARHALEQTSAIAAWLGAPVATTLQGLAAFPADHPLHAGFGFGPAAVPAARKAFRDCDCLLAVGTRFGEIATGSFGVTVPAALIHADINPAVFDANYPAQVKLAGDAREVLTALLAELMRRGARPERPSPAGQIARDKRAYLGQWLAHDGRGRVNPARFFAELRAQVADDAIAVVDDGNHTYLTAELFPLHRGGRLIVPSDFNAMGYATPAAIGAKLAQPAHEVFAIVGDGAFMMSCMEIVTAASLGLGIVYYVFHDGELAQIAQAQETPYRRKPCSTLGQLHLEGVALATGAAHVAMSDDGAIAGAIREARGIAATGRPVIVAVAIDYSKRTAFTQGVMRTNFRRLPLAQRLRMAARALRRRLGS</sequence>
<dbReference type="InterPro" id="IPR012001">
    <property type="entry name" value="Thiamin_PyroP_enz_TPP-bd_dom"/>
</dbReference>
<organism evidence="8">
    <name type="scientific">mine drainage metagenome</name>
    <dbReference type="NCBI Taxonomy" id="410659"/>
    <lineage>
        <taxon>unclassified sequences</taxon>
        <taxon>metagenomes</taxon>
        <taxon>ecological metagenomes</taxon>
    </lineage>
</organism>
<dbReference type="GO" id="GO:0005948">
    <property type="term" value="C:acetolactate synthase complex"/>
    <property type="evidence" value="ECO:0007669"/>
    <property type="project" value="TreeGrafter"/>
</dbReference>
<reference evidence="8" key="1">
    <citation type="submission" date="2016-10" db="EMBL/GenBank/DDBJ databases">
        <title>Sequence of Gallionella enrichment culture.</title>
        <authorList>
            <person name="Poehlein A."/>
            <person name="Muehling M."/>
            <person name="Daniel R."/>
        </authorList>
    </citation>
    <scope>NUCLEOTIDE SEQUENCE</scope>
</reference>
<feature type="domain" description="Thiamine pyrophosphate enzyme N-terminal TPP-binding" evidence="7">
    <location>
        <begin position="4"/>
        <end position="120"/>
    </location>
</feature>
<dbReference type="InterPro" id="IPR011766">
    <property type="entry name" value="TPP_enzyme_TPP-bd"/>
</dbReference>
<dbReference type="GO" id="GO:0050660">
    <property type="term" value="F:flavin adenine dinucleotide binding"/>
    <property type="evidence" value="ECO:0007669"/>
    <property type="project" value="TreeGrafter"/>
</dbReference>
<dbReference type="InterPro" id="IPR000399">
    <property type="entry name" value="TPP-bd_CS"/>
</dbReference>
<comment type="cofactor">
    <cofactor evidence="1">
        <name>thiamine diphosphate</name>
        <dbReference type="ChEBI" id="CHEBI:58937"/>
    </cofactor>
</comment>
<dbReference type="PANTHER" id="PTHR18968:SF13">
    <property type="entry name" value="ACETOLACTATE SYNTHASE CATALYTIC SUBUNIT, MITOCHONDRIAL"/>
    <property type="match status" value="1"/>
</dbReference>
<evidence type="ECO:0000256" key="1">
    <source>
        <dbReference type="ARBA" id="ARBA00001964"/>
    </source>
</evidence>
<dbReference type="AlphaFoldDB" id="A0A1J5S021"/>
<feature type="domain" description="Thiamine pyrophosphate enzyme central" evidence="5">
    <location>
        <begin position="192"/>
        <end position="325"/>
    </location>
</feature>
<keyword evidence="8" id="KW-0808">Transferase</keyword>
<dbReference type="InterPro" id="IPR029035">
    <property type="entry name" value="DHS-like_NAD/FAD-binding_dom"/>
</dbReference>
<dbReference type="GO" id="GO:0009099">
    <property type="term" value="P:L-valine biosynthetic process"/>
    <property type="evidence" value="ECO:0007669"/>
    <property type="project" value="TreeGrafter"/>
</dbReference>
<dbReference type="GO" id="GO:0000287">
    <property type="term" value="F:magnesium ion binding"/>
    <property type="evidence" value="ECO:0007669"/>
    <property type="project" value="InterPro"/>
</dbReference>
<dbReference type="Pfam" id="PF02775">
    <property type="entry name" value="TPP_enzyme_C"/>
    <property type="match status" value="1"/>
</dbReference>
<accession>A0A1J5S021</accession>
<dbReference type="Gene3D" id="3.40.50.970">
    <property type="match status" value="2"/>
</dbReference>
<dbReference type="CDD" id="cd07035">
    <property type="entry name" value="TPP_PYR_POX_like"/>
    <property type="match status" value="1"/>
</dbReference>
<protein>
    <submittedName>
        <fullName evidence="8">Acetolactate synthase large subunit</fullName>
        <ecNumber evidence="8">2.2.1.6</ecNumber>
    </submittedName>
</protein>
<name>A0A1J5S021_9ZZZZ</name>
<dbReference type="CDD" id="cd00568">
    <property type="entry name" value="TPP_enzymes"/>
    <property type="match status" value="1"/>
</dbReference>
<dbReference type="SUPFAM" id="SSF52518">
    <property type="entry name" value="Thiamin diphosphate-binding fold (THDP-binding)"/>
    <property type="match status" value="2"/>
</dbReference>
<dbReference type="Pfam" id="PF00205">
    <property type="entry name" value="TPP_enzyme_M"/>
    <property type="match status" value="1"/>
</dbReference>
<proteinExistence type="inferred from homology"/>
<dbReference type="InterPro" id="IPR045229">
    <property type="entry name" value="TPP_enz"/>
</dbReference>